<dbReference type="Proteomes" id="UP000313948">
    <property type="component" value="Chromosome"/>
</dbReference>
<keyword evidence="4" id="KW-1185">Reference proteome</keyword>
<evidence type="ECO:0000313" key="3">
    <source>
        <dbReference type="EMBL" id="QDB79474.1"/>
    </source>
</evidence>
<dbReference type="RefSeq" id="WP_139071536.1">
    <property type="nucleotide sequence ID" value="NZ_CP040899.1"/>
</dbReference>
<evidence type="ECO:0000259" key="2">
    <source>
        <dbReference type="PROSITE" id="PS50110"/>
    </source>
</evidence>
<dbReference type="InterPro" id="IPR011006">
    <property type="entry name" value="CheY-like_superfamily"/>
</dbReference>
<sequence length="143" mass="15176">MTPAQPDAAATTATDVVDVLLYSDDVTTREQVRRAVGRRAAADLPLIRWTEVATHEAAVAQAMDGGFALLVLDGEAAKAGGVAVSRQLKNEMYECPPVLVLTARPQDAWLATWAQADAVVQAPIDPFKIQEAVAGLLRAGGRR</sequence>
<accession>A0ABX5VLV9</accession>
<feature type="domain" description="Response regulatory" evidence="2">
    <location>
        <begin position="18"/>
        <end position="137"/>
    </location>
</feature>
<dbReference type="PROSITE" id="PS50110">
    <property type="entry name" value="RESPONSE_REGULATORY"/>
    <property type="match status" value="1"/>
</dbReference>
<keyword evidence="1" id="KW-0597">Phosphoprotein</keyword>
<gene>
    <name evidence="3" type="ORF">FE251_08880</name>
</gene>
<dbReference type="EMBL" id="CP040899">
    <property type="protein sequence ID" value="QDB79474.1"/>
    <property type="molecule type" value="Genomic_DNA"/>
</dbReference>
<evidence type="ECO:0000256" key="1">
    <source>
        <dbReference type="PROSITE-ProRule" id="PRU00169"/>
    </source>
</evidence>
<proteinExistence type="predicted"/>
<feature type="modified residue" description="4-aspartylphosphate" evidence="1">
    <location>
        <position position="73"/>
    </location>
</feature>
<reference evidence="3 4" key="1">
    <citation type="submission" date="2019-05" db="EMBL/GenBank/DDBJ databases">
        <title>Georgenia *** sp. nov., and Georgenia *** sp. nov., isolated from the intestinal contents of plateau pika (Ochotona curzoniae) in the Qinghai-Tibet plateau of China.</title>
        <authorList>
            <person name="Tian Z."/>
        </authorList>
    </citation>
    <scope>NUCLEOTIDE SEQUENCE [LARGE SCALE GENOMIC DNA]</scope>
    <source>
        <strain evidence="3 4">Z294</strain>
    </source>
</reference>
<protein>
    <recommendedName>
        <fullName evidence="2">Response regulatory domain-containing protein</fullName>
    </recommendedName>
</protein>
<dbReference type="SUPFAM" id="SSF52172">
    <property type="entry name" value="CheY-like"/>
    <property type="match status" value="1"/>
</dbReference>
<dbReference type="InterPro" id="IPR001789">
    <property type="entry name" value="Sig_transdc_resp-reg_receiver"/>
</dbReference>
<organism evidence="3 4">
    <name type="scientific">Georgenia wutianyii</name>
    <dbReference type="NCBI Taxonomy" id="2585135"/>
    <lineage>
        <taxon>Bacteria</taxon>
        <taxon>Bacillati</taxon>
        <taxon>Actinomycetota</taxon>
        <taxon>Actinomycetes</taxon>
        <taxon>Micrococcales</taxon>
        <taxon>Bogoriellaceae</taxon>
        <taxon>Georgenia</taxon>
    </lineage>
</organism>
<dbReference type="Gene3D" id="3.40.50.2300">
    <property type="match status" value="1"/>
</dbReference>
<evidence type="ECO:0000313" key="4">
    <source>
        <dbReference type="Proteomes" id="UP000313948"/>
    </source>
</evidence>
<name>A0ABX5VLV9_9MICO</name>